<evidence type="ECO:0000256" key="1">
    <source>
        <dbReference type="ARBA" id="ARBA00004141"/>
    </source>
</evidence>
<keyword evidence="5 8" id="KW-1133">Transmembrane helix</keyword>
<keyword evidence="10" id="KW-1185">Reference proteome</keyword>
<dbReference type="Proteomes" id="UP001516400">
    <property type="component" value="Unassembled WGS sequence"/>
</dbReference>
<protein>
    <recommendedName>
        <fullName evidence="11">SID1 transmembrane family member 1</fullName>
    </recommendedName>
</protein>
<sequence length="188" mass="21592">MVVAFRKYGSIKNIRMSTTDAVMVENLTDDALPRSSADILYVLEKPELNVKVLTKYPLKDKKRSFNYLWHIISIAIFYSIPVVQLVITYQRMVNSTGDEDLCYFNFLCAHPLFGFNDFNHIFSNVGYLFMGILFLTVTTHRQAVVPFRYEVGIPVHYGLFYAMGVALIIEGLLSACYHICPSQSNYQF</sequence>
<feature type="transmembrane region" description="Helical" evidence="8">
    <location>
        <begin position="159"/>
        <end position="180"/>
    </location>
</feature>
<feature type="transmembrane region" description="Helical" evidence="8">
    <location>
        <begin position="67"/>
        <end position="87"/>
    </location>
</feature>
<evidence type="ECO:0008006" key="11">
    <source>
        <dbReference type="Google" id="ProtNLM"/>
    </source>
</evidence>
<dbReference type="InterPro" id="IPR025958">
    <property type="entry name" value="SID1_TM_fam"/>
</dbReference>
<evidence type="ECO:0000313" key="9">
    <source>
        <dbReference type="EMBL" id="KAL3268178.1"/>
    </source>
</evidence>
<comment type="similarity">
    <text evidence="2">Belongs to the SID1 family.</text>
</comment>
<dbReference type="PANTHER" id="PTHR12185">
    <property type="entry name" value="SID1 TRANSMEMBRANE FAMILY MEMEBER"/>
    <property type="match status" value="1"/>
</dbReference>
<dbReference type="GO" id="GO:0016020">
    <property type="term" value="C:membrane"/>
    <property type="evidence" value="ECO:0007669"/>
    <property type="project" value="UniProtKB-SubCell"/>
</dbReference>
<keyword evidence="3 8" id="KW-0812">Transmembrane</keyword>
<dbReference type="PANTHER" id="PTHR12185:SF14">
    <property type="entry name" value="CHOLESTEROL UPTAKE PROTEIN 1"/>
    <property type="match status" value="1"/>
</dbReference>
<comment type="subcellular location">
    <subcellularLocation>
        <location evidence="1">Membrane</location>
        <topology evidence="1">Multi-pass membrane protein</topology>
    </subcellularLocation>
</comment>
<evidence type="ECO:0000256" key="2">
    <source>
        <dbReference type="ARBA" id="ARBA00006618"/>
    </source>
</evidence>
<accession>A0ABD2MPF1</accession>
<feature type="non-terminal residue" evidence="9">
    <location>
        <position position="188"/>
    </location>
</feature>
<keyword evidence="4" id="KW-0732">Signal</keyword>
<evidence type="ECO:0000256" key="3">
    <source>
        <dbReference type="ARBA" id="ARBA00022692"/>
    </source>
</evidence>
<keyword evidence="7" id="KW-0325">Glycoprotein</keyword>
<proteinExistence type="inferred from homology"/>
<name>A0ABD2MPF1_9CUCU</name>
<feature type="transmembrane region" description="Helical" evidence="8">
    <location>
        <begin position="121"/>
        <end position="138"/>
    </location>
</feature>
<keyword evidence="6 8" id="KW-0472">Membrane</keyword>
<dbReference type="AlphaFoldDB" id="A0ABD2MPF1"/>
<evidence type="ECO:0000256" key="4">
    <source>
        <dbReference type="ARBA" id="ARBA00022729"/>
    </source>
</evidence>
<evidence type="ECO:0000256" key="6">
    <source>
        <dbReference type="ARBA" id="ARBA00023136"/>
    </source>
</evidence>
<reference evidence="9 10" key="1">
    <citation type="journal article" date="2021" name="BMC Biol.">
        <title>Horizontally acquired antibacterial genes associated with adaptive radiation of ladybird beetles.</title>
        <authorList>
            <person name="Li H.S."/>
            <person name="Tang X.F."/>
            <person name="Huang Y.H."/>
            <person name="Xu Z.Y."/>
            <person name="Chen M.L."/>
            <person name="Du X.Y."/>
            <person name="Qiu B.Y."/>
            <person name="Chen P.T."/>
            <person name="Zhang W."/>
            <person name="Slipinski A."/>
            <person name="Escalona H.E."/>
            <person name="Waterhouse R.M."/>
            <person name="Zwick A."/>
            <person name="Pang H."/>
        </authorList>
    </citation>
    <scope>NUCLEOTIDE SEQUENCE [LARGE SCALE GENOMIC DNA]</scope>
    <source>
        <strain evidence="9">SYSU2018</strain>
    </source>
</reference>
<dbReference type="EMBL" id="JABFTP020000021">
    <property type="protein sequence ID" value="KAL3268178.1"/>
    <property type="molecule type" value="Genomic_DNA"/>
</dbReference>
<dbReference type="Pfam" id="PF13965">
    <property type="entry name" value="SID-1_RNA_chan"/>
    <property type="match status" value="1"/>
</dbReference>
<organism evidence="9 10">
    <name type="scientific">Cryptolaemus montrouzieri</name>
    <dbReference type="NCBI Taxonomy" id="559131"/>
    <lineage>
        <taxon>Eukaryota</taxon>
        <taxon>Metazoa</taxon>
        <taxon>Ecdysozoa</taxon>
        <taxon>Arthropoda</taxon>
        <taxon>Hexapoda</taxon>
        <taxon>Insecta</taxon>
        <taxon>Pterygota</taxon>
        <taxon>Neoptera</taxon>
        <taxon>Endopterygota</taxon>
        <taxon>Coleoptera</taxon>
        <taxon>Polyphaga</taxon>
        <taxon>Cucujiformia</taxon>
        <taxon>Coccinelloidea</taxon>
        <taxon>Coccinellidae</taxon>
        <taxon>Scymninae</taxon>
        <taxon>Scymnini</taxon>
        <taxon>Cryptolaemus</taxon>
    </lineage>
</organism>
<comment type="caution">
    <text evidence="9">The sequence shown here is derived from an EMBL/GenBank/DDBJ whole genome shotgun (WGS) entry which is preliminary data.</text>
</comment>
<evidence type="ECO:0000313" key="10">
    <source>
        <dbReference type="Proteomes" id="UP001516400"/>
    </source>
</evidence>
<evidence type="ECO:0000256" key="5">
    <source>
        <dbReference type="ARBA" id="ARBA00022989"/>
    </source>
</evidence>
<evidence type="ECO:0000256" key="7">
    <source>
        <dbReference type="ARBA" id="ARBA00023180"/>
    </source>
</evidence>
<gene>
    <name evidence="9" type="ORF">HHI36_007305</name>
</gene>
<evidence type="ECO:0000256" key="8">
    <source>
        <dbReference type="SAM" id="Phobius"/>
    </source>
</evidence>